<feature type="domain" description="Brix" evidence="2">
    <location>
        <begin position="101"/>
        <end position="284"/>
    </location>
</feature>
<dbReference type="SUPFAM" id="SSF52954">
    <property type="entry name" value="Class II aaRS ABD-related"/>
    <property type="match status" value="1"/>
</dbReference>
<gene>
    <name evidence="3" type="ORF">BSTOLATCC_MIC59822</name>
</gene>
<evidence type="ECO:0000256" key="1">
    <source>
        <dbReference type="SAM" id="MobiDB-lite"/>
    </source>
</evidence>
<evidence type="ECO:0000313" key="3">
    <source>
        <dbReference type="EMBL" id="CAG9334017.1"/>
    </source>
</evidence>
<reference evidence="3" key="1">
    <citation type="submission" date="2021-09" db="EMBL/GenBank/DDBJ databases">
        <authorList>
            <consortium name="AG Swart"/>
            <person name="Singh M."/>
            <person name="Singh A."/>
            <person name="Seah K."/>
            <person name="Emmerich C."/>
        </authorList>
    </citation>
    <scope>NUCLEOTIDE SEQUENCE</scope>
    <source>
        <strain evidence="3">ATCC30299</strain>
    </source>
</reference>
<name>A0AAU9KJ27_9CILI</name>
<dbReference type="GO" id="GO:0042134">
    <property type="term" value="F:rRNA primary transcript binding"/>
    <property type="evidence" value="ECO:0007669"/>
    <property type="project" value="InterPro"/>
</dbReference>
<feature type="region of interest" description="Disordered" evidence="1">
    <location>
        <begin position="39"/>
        <end position="59"/>
    </location>
</feature>
<dbReference type="AlphaFoldDB" id="A0AAU9KJ27"/>
<evidence type="ECO:0000259" key="2">
    <source>
        <dbReference type="PROSITE" id="PS50833"/>
    </source>
</evidence>
<dbReference type="InterPro" id="IPR007109">
    <property type="entry name" value="Brix"/>
</dbReference>
<dbReference type="PANTHER" id="PTHR22734:SF3">
    <property type="entry name" value="RIBOSOME PRODUCTION FACTOR 1"/>
    <property type="match status" value="1"/>
</dbReference>
<accession>A0AAU9KJ27</accession>
<keyword evidence="4" id="KW-1185">Reference proteome</keyword>
<dbReference type="GO" id="GO:0000470">
    <property type="term" value="P:maturation of LSU-rRNA"/>
    <property type="evidence" value="ECO:0007669"/>
    <property type="project" value="TreeGrafter"/>
</dbReference>
<comment type="caution">
    <text evidence="3">The sequence shown here is derived from an EMBL/GenBank/DDBJ whole genome shotgun (WGS) entry which is preliminary data.</text>
</comment>
<organism evidence="3 4">
    <name type="scientific">Blepharisma stoltei</name>
    <dbReference type="NCBI Taxonomy" id="1481888"/>
    <lineage>
        <taxon>Eukaryota</taxon>
        <taxon>Sar</taxon>
        <taxon>Alveolata</taxon>
        <taxon>Ciliophora</taxon>
        <taxon>Postciliodesmatophora</taxon>
        <taxon>Heterotrichea</taxon>
        <taxon>Heterotrichida</taxon>
        <taxon>Blepharismidae</taxon>
        <taxon>Blepharisma</taxon>
    </lineage>
</organism>
<dbReference type="Gene3D" id="3.40.50.10480">
    <property type="entry name" value="Probable brix-domain ribosomal biogenesis protein"/>
    <property type="match status" value="1"/>
</dbReference>
<dbReference type="PANTHER" id="PTHR22734">
    <property type="entry name" value="U3 SMALL NUCLEOLAR RIBONUCLEOPROTEIN PROTEIN IMP4"/>
    <property type="match status" value="1"/>
</dbReference>
<dbReference type="GO" id="GO:0030687">
    <property type="term" value="C:preribosome, large subunit precursor"/>
    <property type="evidence" value="ECO:0007669"/>
    <property type="project" value="TreeGrafter"/>
</dbReference>
<dbReference type="EMBL" id="CAJZBQ010000057">
    <property type="protein sequence ID" value="CAG9334017.1"/>
    <property type="molecule type" value="Genomic_DNA"/>
</dbReference>
<dbReference type="SMART" id="SM00879">
    <property type="entry name" value="Brix"/>
    <property type="match status" value="1"/>
</dbReference>
<dbReference type="GO" id="GO:0005730">
    <property type="term" value="C:nucleolus"/>
    <property type="evidence" value="ECO:0007669"/>
    <property type="project" value="TreeGrafter"/>
</dbReference>
<proteinExistence type="predicted"/>
<protein>
    <recommendedName>
        <fullName evidence="2">Brix domain-containing protein</fullName>
    </recommendedName>
</protein>
<evidence type="ECO:0000313" key="4">
    <source>
        <dbReference type="Proteomes" id="UP001162131"/>
    </source>
</evidence>
<dbReference type="Proteomes" id="UP001162131">
    <property type="component" value="Unassembled WGS sequence"/>
</dbReference>
<sequence>MVKNQAPNTNFIKSILPTIKNKTRKVQLMLRLKYELKKQQKEGREKRKKQREKTGEAPLAPKTIESMRVPEDSFVTSDNEEVKNDENIDEFASYYKEGVLPKIIVTTKRRPSEQLIKFAKEVQGIMPNAEYYDRRTYDMKEICEYASNREYTDVLVFNEKNKEPEGLWIIHLPEGPTAHFRVSNTWKRREIPNHGTPTGYYPELIMKNFDTRLGQRIGRMLASLFPQKPEFRGRNVVTMKNQRDFIFFRHHRYLFKEDGKKVILQEVGPRLTLKLRSLQSGIFNTESGEYEFLYQPNMQVNRKKFFL</sequence>
<dbReference type="Pfam" id="PF04427">
    <property type="entry name" value="Brix"/>
    <property type="match status" value="1"/>
</dbReference>
<dbReference type="PROSITE" id="PS50833">
    <property type="entry name" value="BRIX"/>
    <property type="match status" value="1"/>
</dbReference>
<dbReference type="InterPro" id="IPR044281">
    <property type="entry name" value="IMP4/RPF1"/>
</dbReference>
<dbReference type="GO" id="GO:0000460">
    <property type="term" value="P:maturation of 5.8S rRNA"/>
    <property type="evidence" value="ECO:0007669"/>
    <property type="project" value="TreeGrafter"/>
</dbReference>
<dbReference type="FunFam" id="3.40.50.10480:FF:000002">
    <property type="entry name" value="Ribosome production factor 1"/>
    <property type="match status" value="1"/>
</dbReference>